<dbReference type="Pfam" id="PF05258">
    <property type="entry name" value="DciA"/>
    <property type="match status" value="1"/>
</dbReference>
<gene>
    <name evidence="1" type="ORF">H8E79_09160</name>
</gene>
<dbReference type="Proteomes" id="UP000599024">
    <property type="component" value="Unassembled WGS sequence"/>
</dbReference>
<dbReference type="PANTHER" id="PTHR36456:SF1">
    <property type="entry name" value="UPF0232 PROTEIN SCO3875"/>
    <property type="match status" value="1"/>
</dbReference>
<dbReference type="PANTHER" id="PTHR36456">
    <property type="entry name" value="UPF0232 PROTEIN SCO3875"/>
    <property type="match status" value="1"/>
</dbReference>
<name>A0A8J6TEA1_9BACT</name>
<dbReference type="InterPro" id="IPR007922">
    <property type="entry name" value="DciA-like"/>
</dbReference>
<comment type="caution">
    <text evidence="1">The sequence shown here is derived from an EMBL/GenBank/DDBJ whole genome shotgun (WGS) entry which is preliminary data.</text>
</comment>
<protein>
    <submittedName>
        <fullName evidence="1">DUF721 domain-containing protein</fullName>
    </submittedName>
</protein>
<evidence type="ECO:0000313" key="2">
    <source>
        <dbReference type="Proteomes" id="UP000599024"/>
    </source>
</evidence>
<organism evidence="1 2">
    <name type="scientific">Candidatus Desulfatifera sulfidica</name>
    <dbReference type="NCBI Taxonomy" id="2841691"/>
    <lineage>
        <taxon>Bacteria</taxon>
        <taxon>Pseudomonadati</taxon>
        <taxon>Thermodesulfobacteriota</taxon>
        <taxon>Desulfobulbia</taxon>
        <taxon>Desulfobulbales</taxon>
        <taxon>Desulfobulbaceae</taxon>
        <taxon>Candidatus Desulfatifera</taxon>
    </lineage>
</organism>
<evidence type="ECO:0000313" key="1">
    <source>
        <dbReference type="EMBL" id="MBC8209317.1"/>
    </source>
</evidence>
<reference evidence="1 2" key="1">
    <citation type="submission" date="2020-08" db="EMBL/GenBank/DDBJ databases">
        <title>Bridging the membrane lipid divide: bacteria of the FCB group superphylum have the potential to synthesize archaeal ether lipids.</title>
        <authorList>
            <person name="Villanueva L."/>
            <person name="Von Meijenfeldt F.A.B."/>
            <person name="Westbye A.B."/>
            <person name="Yadav S."/>
            <person name="Hopmans E.C."/>
            <person name="Dutilh B.E."/>
            <person name="Sinninghe Damste J.S."/>
        </authorList>
    </citation>
    <scope>NUCLEOTIDE SEQUENCE [LARGE SCALE GENOMIC DNA]</scope>
    <source>
        <strain evidence="1">NIOZ-UU81</strain>
    </source>
</reference>
<dbReference type="AlphaFoldDB" id="A0A8J6TEA1"/>
<accession>A0A8J6TEA1</accession>
<dbReference type="EMBL" id="JACNLK010000089">
    <property type="protein sequence ID" value="MBC8209317.1"/>
    <property type="molecule type" value="Genomic_DNA"/>
</dbReference>
<sequence>MSRSKTKDPQLFGDLATKLARRQGWQEQLDLHSLFLTWPELVDADTAAHAQPLKIERRVLWLEVENSAWLQQLQYQTSVLLEILNKSLKRSKLDGIRLVLVDQVRKKAEPKKAKVLYVRPPVEEQEAFQRHLLTIEDEKIREALMRYWYLAHACQRVE</sequence>
<proteinExistence type="predicted"/>